<keyword evidence="1" id="KW-0812">Transmembrane</keyword>
<keyword evidence="1" id="KW-1133">Transmembrane helix</keyword>
<comment type="caution">
    <text evidence="2">The sequence shown here is derived from an EMBL/GenBank/DDBJ whole genome shotgun (WGS) entry which is preliminary data.</text>
</comment>
<evidence type="ECO:0000256" key="1">
    <source>
        <dbReference type="SAM" id="Phobius"/>
    </source>
</evidence>
<name>A0A7J2TI73_ARCFL</name>
<feature type="transmembrane region" description="Helical" evidence="1">
    <location>
        <begin position="170"/>
        <end position="188"/>
    </location>
</feature>
<gene>
    <name evidence="2" type="ORF">ENP88_03645</name>
</gene>
<reference evidence="2" key="1">
    <citation type="journal article" date="2020" name="mSystems">
        <title>Genome- and Community-Level Interaction Insights into Carbon Utilization and Element Cycling Functions of Hydrothermarchaeota in Hydrothermal Sediment.</title>
        <authorList>
            <person name="Zhou Z."/>
            <person name="Liu Y."/>
            <person name="Xu W."/>
            <person name="Pan J."/>
            <person name="Luo Z.H."/>
            <person name="Li M."/>
        </authorList>
    </citation>
    <scope>NUCLEOTIDE SEQUENCE [LARGE SCALE GENOMIC DNA]</scope>
    <source>
        <strain evidence="2">SpSt-26</strain>
    </source>
</reference>
<feature type="transmembrane region" description="Helical" evidence="1">
    <location>
        <begin position="200"/>
        <end position="219"/>
    </location>
</feature>
<evidence type="ECO:0008006" key="3">
    <source>
        <dbReference type="Google" id="ProtNLM"/>
    </source>
</evidence>
<feature type="transmembrane region" description="Helical" evidence="1">
    <location>
        <begin position="7"/>
        <end position="26"/>
    </location>
</feature>
<evidence type="ECO:0000313" key="2">
    <source>
        <dbReference type="EMBL" id="HEH35245.1"/>
    </source>
</evidence>
<accession>A0A7J2TI73</accession>
<feature type="transmembrane region" description="Helical" evidence="1">
    <location>
        <begin position="58"/>
        <end position="76"/>
    </location>
</feature>
<feature type="transmembrane region" description="Helical" evidence="1">
    <location>
        <begin position="110"/>
        <end position="127"/>
    </location>
</feature>
<dbReference type="Gene3D" id="1.20.1250.20">
    <property type="entry name" value="MFS general substrate transporter like domains"/>
    <property type="match status" value="1"/>
</dbReference>
<dbReference type="InterPro" id="IPR036259">
    <property type="entry name" value="MFS_trans_sf"/>
</dbReference>
<proteinExistence type="predicted"/>
<feature type="transmembrane region" description="Helical" evidence="1">
    <location>
        <begin position="82"/>
        <end position="103"/>
    </location>
</feature>
<feature type="transmembrane region" description="Helical" evidence="1">
    <location>
        <begin position="315"/>
        <end position="332"/>
    </location>
</feature>
<protein>
    <recommendedName>
        <fullName evidence="3">MFS transporter</fullName>
    </recommendedName>
</protein>
<feature type="transmembrane region" description="Helical" evidence="1">
    <location>
        <begin position="133"/>
        <end position="150"/>
    </location>
</feature>
<organism evidence="2">
    <name type="scientific">Archaeoglobus fulgidus</name>
    <dbReference type="NCBI Taxonomy" id="2234"/>
    <lineage>
        <taxon>Archaea</taxon>
        <taxon>Methanobacteriati</taxon>
        <taxon>Methanobacteriota</taxon>
        <taxon>Archaeoglobi</taxon>
        <taxon>Archaeoglobales</taxon>
        <taxon>Archaeoglobaceae</taxon>
        <taxon>Archaeoglobus</taxon>
    </lineage>
</organism>
<dbReference type="EMBL" id="DSLA01000058">
    <property type="protein sequence ID" value="HEH35245.1"/>
    <property type="molecule type" value="Genomic_DNA"/>
</dbReference>
<keyword evidence="1" id="KW-0472">Membrane</keyword>
<sequence length="349" mass="37773">MLLIIELILGILCGIFLSLYVPSMVKIGIAEIYGYLALLTSISTILAYLATGISLDRGYRFPVVSLAFLGLAIFFLENSMLVIAALIFGAYIGAHYVALLYIASSRTKDLILAHSIGFLGMSLGAMIVLFEAYNPLISILSLIALGYYRLLKPAKIEKIEKPMSKREVCLIFSILGLAIGLSTMNVDYYLAMKFEAEREIAMLFAVASFFSSLATLLSAKLVGQIDSFKLHITSTALQAVIYGLIGFTPALILAIFLVALADSALILSDSSLENIFTTGQKQKGSVIAIAGISWEISAGIGRLLGALIFSLTPEAPFLLSMTLLFLYTAFWASKLFKFSKALEPCSSQS</sequence>
<dbReference type="SUPFAM" id="SSF103473">
    <property type="entry name" value="MFS general substrate transporter"/>
    <property type="match status" value="1"/>
</dbReference>
<dbReference type="AlphaFoldDB" id="A0A7J2TI73"/>
<feature type="transmembrane region" description="Helical" evidence="1">
    <location>
        <begin position="239"/>
        <end position="261"/>
    </location>
</feature>
<feature type="transmembrane region" description="Helical" evidence="1">
    <location>
        <begin position="32"/>
        <end position="51"/>
    </location>
</feature>